<dbReference type="GO" id="GO:0005739">
    <property type="term" value="C:mitochondrion"/>
    <property type="evidence" value="ECO:0007669"/>
    <property type="project" value="UniProtKB-SubCell"/>
</dbReference>
<dbReference type="Gene3D" id="3.40.50.300">
    <property type="entry name" value="P-loop containing nucleotide triphosphate hydrolases"/>
    <property type="match status" value="1"/>
</dbReference>
<dbReference type="GO" id="GO:0003746">
    <property type="term" value="F:translation elongation factor activity"/>
    <property type="evidence" value="ECO:0007669"/>
    <property type="project" value="UniProtKB-UniRule"/>
</dbReference>
<dbReference type="Bgee" id="ENSOCUG00000002683">
    <property type="expression patterns" value="Expressed in heart and 18 other cell types or tissues"/>
</dbReference>
<dbReference type="GO" id="GO:0046872">
    <property type="term" value="F:metal ion binding"/>
    <property type="evidence" value="ECO:0007669"/>
    <property type="project" value="UniProtKB-KW"/>
</dbReference>
<evidence type="ECO:0000256" key="8">
    <source>
        <dbReference type="ARBA" id="ARBA00022842"/>
    </source>
</evidence>
<dbReference type="GO" id="GO:0070125">
    <property type="term" value="P:mitochondrial translational elongation"/>
    <property type="evidence" value="ECO:0007669"/>
    <property type="project" value="TreeGrafter"/>
</dbReference>
<dbReference type="eggNOG" id="KOG0460">
    <property type="taxonomic scope" value="Eukaryota"/>
</dbReference>
<keyword evidence="10" id="KW-0809">Transit peptide</keyword>
<dbReference type="PANTHER" id="PTHR43721:SF36">
    <property type="entry name" value="ELONGATION FACTOR TU, MITOCHONDRIAL"/>
    <property type="match status" value="1"/>
</dbReference>
<keyword evidence="7" id="KW-0378">Hydrolase</keyword>
<dbReference type="InterPro" id="IPR033720">
    <property type="entry name" value="EFTU_2"/>
</dbReference>
<keyword evidence="8" id="KW-0460">Magnesium</keyword>
<dbReference type="SUPFAM" id="SSF50447">
    <property type="entry name" value="Translation proteins"/>
    <property type="match status" value="1"/>
</dbReference>
<dbReference type="PROSITE" id="PS00301">
    <property type="entry name" value="G_TR_1"/>
    <property type="match status" value="1"/>
</dbReference>
<evidence type="ECO:0000256" key="7">
    <source>
        <dbReference type="ARBA" id="ARBA00022801"/>
    </source>
</evidence>
<dbReference type="Pfam" id="PF00009">
    <property type="entry name" value="GTP_EFTU"/>
    <property type="match status" value="1"/>
</dbReference>
<evidence type="ECO:0000256" key="6">
    <source>
        <dbReference type="ARBA" id="ARBA00022768"/>
    </source>
</evidence>
<comment type="subunit">
    <text evidence="15">Interacts with NLRX1. Interacts with ATG16L1.</text>
</comment>
<dbReference type="PaxDb" id="9986-ENSOCUP00000002322"/>
<reference evidence="18" key="2">
    <citation type="submission" date="2025-08" db="UniProtKB">
        <authorList>
            <consortium name="Ensembl"/>
        </authorList>
    </citation>
    <scope>IDENTIFICATION</scope>
    <source>
        <strain evidence="18">Thorbecke</strain>
    </source>
</reference>
<evidence type="ECO:0000313" key="19">
    <source>
        <dbReference type="Proteomes" id="UP000001811"/>
    </source>
</evidence>
<comment type="catalytic activity">
    <reaction evidence="14">
        <text>GTP + H2O = GDP + phosphate + H(+)</text>
        <dbReference type="Rhea" id="RHEA:19669"/>
        <dbReference type="ChEBI" id="CHEBI:15377"/>
        <dbReference type="ChEBI" id="CHEBI:15378"/>
        <dbReference type="ChEBI" id="CHEBI:37565"/>
        <dbReference type="ChEBI" id="CHEBI:43474"/>
        <dbReference type="ChEBI" id="CHEBI:58189"/>
        <dbReference type="EC" id="3.6.5.3"/>
    </reaction>
    <physiologicalReaction direction="left-to-right" evidence="14">
        <dbReference type="Rhea" id="RHEA:19670"/>
    </physiologicalReaction>
</comment>
<dbReference type="HOGENOM" id="CLU_007265_0_0_1"/>
<accession>G1SI29</accession>
<dbReference type="CDD" id="cd01884">
    <property type="entry name" value="EF_Tu"/>
    <property type="match status" value="1"/>
</dbReference>
<dbReference type="CDD" id="cd03697">
    <property type="entry name" value="EFTU_II"/>
    <property type="match status" value="1"/>
</dbReference>
<comment type="subcellular location">
    <subcellularLocation>
        <location evidence="1">Mitochondrion</location>
    </subcellularLocation>
</comment>
<dbReference type="NCBIfam" id="TIGR00485">
    <property type="entry name" value="EF-Tu"/>
    <property type="match status" value="1"/>
</dbReference>
<evidence type="ECO:0000256" key="9">
    <source>
        <dbReference type="ARBA" id="ARBA00022917"/>
    </source>
</evidence>
<gene>
    <name evidence="18" type="primary">TUFM</name>
</gene>
<evidence type="ECO:0000256" key="13">
    <source>
        <dbReference type="ARBA" id="ARBA00023134"/>
    </source>
</evidence>
<dbReference type="InterPro" id="IPR031157">
    <property type="entry name" value="G_TR_CS"/>
</dbReference>
<dbReference type="NCBIfam" id="NF000766">
    <property type="entry name" value="PRK00049.1"/>
    <property type="match status" value="1"/>
</dbReference>
<keyword evidence="6 16" id="KW-0251">Elongation factor</keyword>
<dbReference type="Ensembl" id="ENSOCUT00000002684.3">
    <property type="protein sequence ID" value="ENSOCUP00000002322.3"/>
    <property type="gene ID" value="ENSOCUG00000002683.3"/>
</dbReference>
<dbReference type="InterPro" id="IPR009001">
    <property type="entry name" value="Transl_elong_EF1A/Init_IF2_C"/>
</dbReference>
<dbReference type="GeneTree" id="ENSGT00940000156748"/>
<sequence>ATTMATAAALLRATPRFSGVAASPTSFLQGLLRPPKAPAVPVLSRGLAVEAKKTYVRDKPHVNVGTIGHVDHGKTTLTAAITKILAEGGGAKFKKYEEIDNAPEERARGITINAAHVEYSTAARHYAHTDCPGHADYVKNMITGTAPLDGCILVVAANDGPMPQTREHLLLARQIGVEHVVVYVNKADAVQDSEMVELVELEIRELLTEFGYKGEEAPVIVGSALCALEQRDPELGVKSVQKLLDAVDTYIPVPTRDLEKPFLLPVESVYSIPGRGTVVTGTLERGILKKGDECEFLGHSKNIRTVVTGIEMFHKSLERAEAGDNLGALVRGLKREDLRRGLVMAKPGSIQPHQKVEAQVYILSKEEGGRHKPFVSHFMPVMFSLTWDMACRVLLPPGKELAMPGEDLKLSLILRQPMILEKGQRFTLRDGNRTIGTGLVTDTPAMTEEDKNIKWS</sequence>
<dbReference type="InterPro" id="IPR027417">
    <property type="entry name" value="P-loop_NTPase"/>
</dbReference>
<evidence type="ECO:0000256" key="10">
    <source>
        <dbReference type="ARBA" id="ARBA00022946"/>
    </source>
</evidence>
<dbReference type="InterPro" id="IPR000795">
    <property type="entry name" value="T_Tr_GTP-bd_dom"/>
</dbReference>
<evidence type="ECO:0000256" key="14">
    <source>
        <dbReference type="ARBA" id="ARBA00051990"/>
    </source>
</evidence>
<evidence type="ECO:0000256" key="2">
    <source>
        <dbReference type="ARBA" id="ARBA00007249"/>
    </source>
</evidence>
<dbReference type="CDD" id="cd03706">
    <property type="entry name" value="mtEFTU_III"/>
    <property type="match status" value="1"/>
</dbReference>
<dbReference type="Proteomes" id="UP000001811">
    <property type="component" value="Chromosome 6"/>
</dbReference>
<dbReference type="InterPro" id="IPR004161">
    <property type="entry name" value="EFTu-like_2"/>
</dbReference>
<feature type="domain" description="Tr-type G" evidence="17">
    <location>
        <begin position="59"/>
        <end position="255"/>
    </location>
</feature>
<dbReference type="FunFam" id="2.40.30.10:FF:000068">
    <property type="entry name" value="Elongation factor Tu"/>
    <property type="match status" value="1"/>
</dbReference>
<proteinExistence type="inferred from homology"/>
<dbReference type="AlphaFoldDB" id="G1SI29"/>
<dbReference type="NCBIfam" id="NF009373">
    <property type="entry name" value="PRK12736.1"/>
    <property type="match status" value="1"/>
</dbReference>
<evidence type="ECO:0000256" key="16">
    <source>
        <dbReference type="RuleBase" id="RU000325"/>
    </source>
</evidence>
<dbReference type="InterPro" id="IPR004541">
    <property type="entry name" value="Transl_elong_EFTu/EF1A_bac/org"/>
</dbReference>
<dbReference type="InterPro" id="IPR050055">
    <property type="entry name" value="EF-Tu_GTPase"/>
</dbReference>
<organism evidence="18 19">
    <name type="scientific">Oryctolagus cuniculus</name>
    <name type="common">Rabbit</name>
    <dbReference type="NCBI Taxonomy" id="9986"/>
    <lineage>
        <taxon>Eukaryota</taxon>
        <taxon>Metazoa</taxon>
        <taxon>Chordata</taxon>
        <taxon>Craniata</taxon>
        <taxon>Vertebrata</taxon>
        <taxon>Euteleostomi</taxon>
        <taxon>Mammalia</taxon>
        <taxon>Eutheria</taxon>
        <taxon>Euarchontoglires</taxon>
        <taxon>Glires</taxon>
        <taxon>Lagomorpha</taxon>
        <taxon>Leporidae</taxon>
        <taxon>Oryctolagus</taxon>
    </lineage>
</organism>
<evidence type="ECO:0000256" key="3">
    <source>
        <dbReference type="ARBA" id="ARBA00022553"/>
    </source>
</evidence>
<keyword evidence="13 16" id="KW-0342">GTP-binding</keyword>
<dbReference type="PROSITE" id="PS51722">
    <property type="entry name" value="G_TR_2"/>
    <property type="match status" value="1"/>
</dbReference>
<dbReference type="Pfam" id="PF03143">
    <property type="entry name" value="GTP_EFTU_D3"/>
    <property type="match status" value="1"/>
</dbReference>
<dbReference type="EMBL" id="AAGW02069676">
    <property type="status" value="NOT_ANNOTATED_CDS"/>
    <property type="molecule type" value="Genomic_DNA"/>
</dbReference>
<dbReference type="PRINTS" id="PR00315">
    <property type="entry name" value="ELONGATNFCT"/>
</dbReference>
<dbReference type="NCBIfam" id="NF009372">
    <property type="entry name" value="PRK12735.1"/>
    <property type="match status" value="1"/>
</dbReference>
<reference evidence="18" key="3">
    <citation type="submission" date="2025-09" db="UniProtKB">
        <authorList>
            <consortium name="Ensembl"/>
        </authorList>
    </citation>
    <scope>IDENTIFICATION</scope>
    <source>
        <strain evidence="18">Thorbecke</strain>
    </source>
</reference>
<evidence type="ECO:0000256" key="4">
    <source>
        <dbReference type="ARBA" id="ARBA00022723"/>
    </source>
</evidence>
<evidence type="ECO:0000256" key="15">
    <source>
        <dbReference type="ARBA" id="ARBA00065637"/>
    </source>
</evidence>
<name>G1SI29_RABIT</name>
<evidence type="ECO:0000256" key="5">
    <source>
        <dbReference type="ARBA" id="ARBA00022741"/>
    </source>
</evidence>
<reference evidence="18 19" key="1">
    <citation type="journal article" date="2011" name="Nature">
        <title>A high-resolution map of human evolutionary constraint using 29 mammals.</title>
        <authorList>
            <person name="Lindblad-Toh K."/>
            <person name="Garber M."/>
            <person name="Zuk O."/>
            <person name="Lin M.F."/>
            <person name="Parker B.J."/>
            <person name="Washietl S."/>
            <person name="Kheradpour P."/>
            <person name="Ernst J."/>
            <person name="Jordan G."/>
            <person name="Mauceli E."/>
            <person name="Ward L.D."/>
            <person name="Lowe C.B."/>
            <person name="Holloway A.K."/>
            <person name="Clamp M."/>
            <person name="Gnerre S."/>
            <person name="Alfoldi J."/>
            <person name="Beal K."/>
            <person name="Chang J."/>
            <person name="Clawson H."/>
            <person name="Cuff J."/>
            <person name="Di Palma F."/>
            <person name="Fitzgerald S."/>
            <person name="Flicek P."/>
            <person name="Guttman M."/>
            <person name="Hubisz M.J."/>
            <person name="Jaffe D.B."/>
            <person name="Jungreis I."/>
            <person name="Kent W.J."/>
            <person name="Kostka D."/>
            <person name="Lara M."/>
            <person name="Martins A.L."/>
            <person name="Massingham T."/>
            <person name="Moltke I."/>
            <person name="Raney B.J."/>
            <person name="Rasmussen M.D."/>
            <person name="Robinson J."/>
            <person name="Stark A."/>
            <person name="Vilella A.J."/>
            <person name="Wen J."/>
            <person name="Xie X."/>
            <person name="Zody M.C."/>
            <person name="Baldwin J."/>
            <person name="Bloom T."/>
            <person name="Chin C.W."/>
            <person name="Heiman D."/>
            <person name="Nicol R."/>
            <person name="Nusbaum C."/>
            <person name="Young S."/>
            <person name="Wilkinson J."/>
            <person name="Worley K.C."/>
            <person name="Kovar C.L."/>
            <person name="Muzny D.M."/>
            <person name="Gibbs R.A."/>
            <person name="Cree A."/>
            <person name="Dihn H.H."/>
            <person name="Fowler G."/>
            <person name="Jhangiani S."/>
            <person name="Joshi V."/>
            <person name="Lee S."/>
            <person name="Lewis L.R."/>
            <person name="Nazareth L.V."/>
            <person name="Okwuonu G."/>
            <person name="Santibanez J."/>
            <person name="Warren W.C."/>
            <person name="Mardis E.R."/>
            <person name="Weinstock G.M."/>
            <person name="Wilson R.K."/>
            <person name="Delehaunty K."/>
            <person name="Dooling D."/>
            <person name="Fronik C."/>
            <person name="Fulton L."/>
            <person name="Fulton B."/>
            <person name="Graves T."/>
            <person name="Minx P."/>
            <person name="Sodergren E."/>
            <person name="Birney E."/>
            <person name="Margulies E.H."/>
            <person name="Herrero J."/>
            <person name="Green E.D."/>
            <person name="Haussler D."/>
            <person name="Siepel A."/>
            <person name="Goldman N."/>
            <person name="Pollard K.S."/>
            <person name="Pedersen J.S."/>
            <person name="Lander E.S."/>
            <person name="Kellis M."/>
        </authorList>
    </citation>
    <scope>NUCLEOTIDE SEQUENCE [LARGE SCALE GENOMIC DNA]</scope>
    <source>
        <strain evidence="18 19">Thorbecke inbred</strain>
    </source>
</reference>
<comment type="function">
    <text evidence="16">This protein promotes the GTP-dependent binding of aminoacyl-tRNA to the A-site of ribosomes during protein biosynthesis.</text>
</comment>
<keyword evidence="3" id="KW-0597">Phosphoprotein</keyword>
<dbReference type="Pfam" id="PF03144">
    <property type="entry name" value="GTP_EFTU_D2"/>
    <property type="match status" value="1"/>
</dbReference>
<evidence type="ECO:0000259" key="17">
    <source>
        <dbReference type="PROSITE" id="PS51722"/>
    </source>
</evidence>
<dbReference type="InterPro" id="IPR009000">
    <property type="entry name" value="Transl_B-barrel_sf"/>
</dbReference>
<protein>
    <recommendedName>
        <fullName evidence="16">Elongation factor Tu</fullName>
    </recommendedName>
</protein>
<evidence type="ECO:0000256" key="11">
    <source>
        <dbReference type="ARBA" id="ARBA00022990"/>
    </source>
</evidence>
<evidence type="ECO:0000256" key="12">
    <source>
        <dbReference type="ARBA" id="ARBA00023128"/>
    </source>
</evidence>
<dbReference type="InterPro" id="IPR004160">
    <property type="entry name" value="Transl_elong_EFTu/EF1A_C"/>
</dbReference>
<dbReference type="SUPFAM" id="SSF50465">
    <property type="entry name" value="EF-Tu/eEF-1alpha/eIF2-gamma C-terminal domain"/>
    <property type="match status" value="1"/>
</dbReference>
<keyword evidence="4" id="KW-0479">Metal-binding</keyword>
<dbReference type="FunFam" id="2.40.30.10:FF:000071">
    <property type="entry name" value="Elongation factor Tu"/>
    <property type="match status" value="1"/>
</dbReference>
<dbReference type="PANTHER" id="PTHR43721">
    <property type="entry name" value="ELONGATION FACTOR TU-RELATED"/>
    <property type="match status" value="1"/>
</dbReference>
<dbReference type="InterPro" id="IPR041709">
    <property type="entry name" value="EF-Tu_GTP-bd"/>
</dbReference>
<evidence type="ECO:0000256" key="1">
    <source>
        <dbReference type="ARBA" id="ARBA00004173"/>
    </source>
</evidence>
<comment type="similarity">
    <text evidence="2 16">Belongs to the TRAFAC class translation factor GTPase superfamily. Classic translation factor GTPase family. EF-Tu/EF-1A subfamily.</text>
</comment>
<dbReference type="SUPFAM" id="SSF52540">
    <property type="entry name" value="P-loop containing nucleoside triphosphate hydrolases"/>
    <property type="match status" value="1"/>
</dbReference>
<dbReference type="GO" id="GO:0003924">
    <property type="term" value="F:GTPase activity"/>
    <property type="evidence" value="ECO:0007669"/>
    <property type="project" value="UniProtKB-UniRule"/>
</dbReference>
<keyword evidence="9" id="KW-0648">Protein biosynthesis</keyword>
<dbReference type="Gene3D" id="2.40.30.10">
    <property type="entry name" value="Translation factors"/>
    <property type="match status" value="2"/>
</dbReference>
<dbReference type="FunFam" id="3.40.50.300:FF:000003">
    <property type="entry name" value="Elongation factor Tu"/>
    <property type="match status" value="1"/>
</dbReference>
<keyword evidence="12" id="KW-0496">Mitochondrion</keyword>
<keyword evidence="5 16" id="KW-0547">Nucleotide-binding</keyword>
<dbReference type="GO" id="GO:0005525">
    <property type="term" value="F:GTP binding"/>
    <property type="evidence" value="ECO:0007669"/>
    <property type="project" value="UniProtKB-UniRule"/>
</dbReference>
<keyword evidence="11" id="KW-0007">Acetylation</keyword>
<evidence type="ECO:0000313" key="18">
    <source>
        <dbReference type="Ensembl" id="ENSOCUP00000002322.3"/>
    </source>
</evidence>
<keyword evidence="19" id="KW-1185">Reference proteome</keyword>